<gene>
    <name evidence="2" type="ORF">SAMN05444354_12232</name>
</gene>
<feature type="region of interest" description="Disordered" evidence="1">
    <location>
        <begin position="1"/>
        <end position="29"/>
    </location>
</feature>
<evidence type="ECO:0000313" key="2">
    <source>
        <dbReference type="EMBL" id="SEM73524.1"/>
    </source>
</evidence>
<name>A0A1H8AU81_STIAU</name>
<feature type="compositionally biased region" description="Basic residues" evidence="1">
    <location>
        <begin position="15"/>
        <end position="24"/>
    </location>
</feature>
<protein>
    <submittedName>
        <fullName evidence="2">Uncharacterized protein</fullName>
    </submittedName>
</protein>
<dbReference type="Proteomes" id="UP000182719">
    <property type="component" value="Unassembled WGS sequence"/>
</dbReference>
<evidence type="ECO:0000256" key="1">
    <source>
        <dbReference type="SAM" id="MobiDB-lite"/>
    </source>
</evidence>
<proteinExistence type="predicted"/>
<dbReference type="AlphaFoldDB" id="A0A1H8AU81"/>
<evidence type="ECO:0000313" key="3">
    <source>
        <dbReference type="Proteomes" id="UP000182719"/>
    </source>
</evidence>
<keyword evidence="3" id="KW-1185">Reference proteome</keyword>
<dbReference type="EMBL" id="FOAP01000022">
    <property type="protein sequence ID" value="SEM73524.1"/>
    <property type="molecule type" value="Genomic_DNA"/>
</dbReference>
<organism evidence="2 3">
    <name type="scientific">Stigmatella aurantiaca</name>
    <dbReference type="NCBI Taxonomy" id="41"/>
    <lineage>
        <taxon>Bacteria</taxon>
        <taxon>Pseudomonadati</taxon>
        <taxon>Myxococcota</taxon>
        <taxon>Myxococcia</taxon>
        <taxon>Myxococcales</taxon>
        <taxon>Cystobacterineae</taxon>
        <taxon>Archangiaceae</taxon>
        <taxon>Stigmatella</taxon>
    </lineage>
</organism>
<accession>A0A1H8AU81</accession>
<reference evidence="3" key="1">
    <citation type="submission" date="2016-10" db="EMBL/GenBank/DDBJ databases">
        <authorList>
            <person name="Varghese N."/>
            <person name="Submissions S."/>
        </authorList>
    </citation>
    <scope>NUCLEOTIDE SEQUENCE [LARGE SCALE GENOMIC DNA]</scope>
    <source>
        <strain evidence="3">DSM 17044</strain>
    </source>
</reference>
<sequence length="221" mass="23475">MSSVDREPCPGGRKPAQRGPHRAPRPPFHMPFTGAKPIVFFMTKTRFALSALGLLPVGLLASGQALAAEGEELILRTPQTALSARVTPDAITGPTFQLFHSPSAIRGRAYDRVVNLAISKEEVTGSVGSLPVRMRLERQGQEATLRGTFAGRYIQLAWGPEKLTGTLGRCGYDLRFANGAYVGERACGGLIETPVSLEIPEALASEGDLQVAAALALVLGL</sequence>